<dbReference type="PANTHER" id="PTHR33734">
    <property type="entry name" value="LYSM DOMAIN-CONTAINING GPI-ANCHORED PROTEIN 2"/>
    <property type="match status" value="1"/>
</dbReference>
<gene>
    <name evidence="3" type="ORF">EKO04_009804</name>
</gene>
<dbReference type="AlphaFoldDB" id="A0A8H7MDD4"/>
<dbReference type="CDD" id="cd00118">
    <property type="entry name" value="LysM"/>
    <property type="match status" value="3"/>
</dbReference>
<dbReference type="SMART" id="SM00257">
    <property type="entry name" value="LysM"/>
    <property type="match status" value="3"/>
</dbReference>
<feature type="domain" description="LysM" evidence="2">
    <location>
        <begin position="164"/>
        <end position="208"/>
    </location>
</feature>
<comment type="caution">
    <text evidence="3">The sequence shown here is derived from an EMBL/GenBank/DDBJ whole genome shotgun (WGS) entry which is preliminary data.</text>
</comment>
<feature type="signal peptide" evidence="1">
    <location>
        <begin position="1"/>
        <end position="18"/>
    </location>
</feature>
<dbReference type="Pfam" id="PF01476">
    <property type="entry name" value="LysM"/>
    <property type="match status" value="3"/>
</dbReference>
<evidence type="ECO:0000259" key="2">
    <source>
        <dbReference type="PROSITE" id="PS51782"/>
    </source>
</evidence>
<feature type="chain" id="PRO_5034866508" description="LysM domain-containing protein" evidence="1">
    <location>
        <begin position="19"/>
        <end position="216"/>
    </location>
</feature>
<name>A0A8H7MDD4_9PLEO</name>
<dbReference type="InterPro" id="IPR018392">
    <property type="entry name" value="LysM"/>
</dbReference>
<keyword evidence="1" id="KW-0732">Signal</keyword>
<dbReference type="Gene3D" id="3.10.350.10">
    <property type="entry name" value="LysM domain"/>
    <property type="match status" value="3"/>
</dbReference>
<dbReference type="Proteomes" id="UP000651452">
    <property type="component" value="Unassembled WGS sequence"/>
</dbReference>
<evidence type="ECO:0000313" key="4">
    <source>
        <dbReference type="Proteomes" id="UP000651452"/>
    </source>
</evidence>
<dbReference type="PANTHER" id="PTHR33734:SF22">
    <property type="entry name" value="MEMBRANE-BOUND LYTIC MUREIN TRANSGLYCOSYLASE D"/>
    <property type="match status" value="1"/>
</dbReference>
<dbReference type="EMBL" id="RZGK01000019">
    <property type="protein sequence ID" value="KAF9691929.1"/>
    <property type="molecule type" value="Genomic_DNA"/>
</dbReference>
<accession>A0A8H7MDD4</accession>
<dbReference type="InterPro" id="IPR036779">
    <property type="entry name" value="LysM_dom_sf"/>
</dbReference>
<keyword evidence="4" id="KW-1185">Reference proteome</keyword>
<organism evidence="3 4">
    <name type="scientific">Ascochyta lentis</name>
    <dbReference type="NCBI Taxonomy" id="205686"/>
    <lineage>
        <taxon>Eukaryota</taxon>
        <taxon>Fungi</taxon>
        <taxon>Dikarya</taxon>
        <taxon>Ascomycota</taxon>
        <taxon>Pezizomycotina</taxon>
        <taxon>Dothideomycetes</taxon>
        <taxon>Pleosporomycetidae</taxon>
        <taxon>Pleosporales</taxon>
        <taxon>Pleosporineae</taxon>
        <taxon>Didymellaceae</taxon>
        <taxon>Ascochyta</taxon>
    </lineage>
</organism>
<evidence type="ECO:0000256" key="1">
    <source>
        <dbReference type="SAM" id="SignalP"/>
    </source>
</evidence>
<dbReference type="OrthoDB" id="2107166at2759"/>
<protein>
    <recommendedName>
        <fullName evidence="2">LysM domain-containing protein</fullName>
    </recommendedName>
</protein>
<reference evidence="3" key="2">
    <citation type="submission" date="2020-09" db="EMBL/GenBank/DDBJ databases">
        <title>Reference genome assembly for Australian Ascochyta lentis isolate Al4.</title>
        <authorList>
            <person name="Lee R.C."/>
            <person name="Farfan-Caceres L.M."/>
            <person name="Debler J.W."/>
            <person name="Williams A.H."/>
            <person name="Henares B.M."/>
        </authorList>
    </citation>
    <scope>NUCLEOTIDE SEQUENCE</scope>
    <source>
        <strain evidence="3">Al4</strain>
    </source>
</reference>
<dbReference type="PROSITE" id="PS51782">
    <property type="entry name" value="LYSM"/>
    <property type="match status" value="3"/>
</dbReference>
<dbReference type="SUPFAM" id="SSF54106">
    <property type="entry name" value="LysM domain"/>
    <property type="match status" value="3"/>
</dbReference>
<evidence type="ECO:0000313" key="3">
    <source>
        <dbReference type="EMBL" id="KAF9691929.1"/>
    </source>
</evidence>
<reference evidence="3" key="1">
    <citation type="submission" date="2018-12" db="EMBL/GenBank/DDBJ databases">
        <authorList>
            <person name="Syme R.A."/>
            <person name="Farfan-Caceres L."/>
            <person name="Lichtenzveig J."/>
        </authorList>
    </citation>
    <scope>NUCLEOTIDE SEQUENCE</scope>
    <source>
        <strain evidence="3">Al4</strain>
    </source>
</reference>
<feature type="domain" description="LysM" evidence="2">
    <location>
        <begin position="107"/>
        <end position="152"/>
    </location>
</feature>
<sequence length="216" mass="22348">MLSHLIATIALLSATASAGIFRREAIPCGANSTVSYTLVSGDTLTTVTNRFDSGICDIASLNNITNPNSVPAGAILTIPEGCTDPDNTSCLTPVTTPTATCVFGVGSSYNFRSGDSLSSIASDFNITLSALESANKAITSADSIPVGQLLNVTVCPNSRCHSIGTYTIKQGDTFFDLAIEFGTTAGQIKSVNANVDPLTLQIDSQIVLPKKCSSSD</sequence>
<proteinExistence type="predicted"/>
<feature type="domain" description="LysM" evidence="2">
    <location>
        <begin position="34"/>
        <end position="78"/>
    </location>
</feature>